<reference evidence="3" key="1">
    <citation type="submission" date="2016-10" db="EMBL/GenBank/DDBJ databases">
        <authorList>
            <person name="Varghese N."/>
            <person name="Submissions S."/>
        </authorList>
    </citation>
    <scope>NUCLEOTIDE SEQUENCE [LARGE SCALE GENOMIC DNA]</scope>
    <source>
        <strain evidence="3">CGMCC 1.10789</strain>
    </source>
</reference>
<dbReference type="Pfam" id="PF05037">
    <property type="entry name" value="DUF669"/>
    <property type="match status" value="1"/>
</dbReference>
<dbReference type="AlphaFoldDB" id="A0A1G9GX24"/>
<proteinExistence type="predicted"/>
<keyword evidence="3" id="KW-1185">Reference proteome</keyword>
<dbReference type="EMBL" id="FNFV01000009">
    <property type="protein sequence ID" value="SDL05207.1"/>
    <property type="molecule type" value="Genomic_DNA"/>
</dbReference>
<dbReference type="STRING" id="990712.SAMN05216257_10950"/>
<evidence type="ECO:0000256" key="1">
    <source>
        <dbReference type="SAM" id="MobiDB-lite"/>
    </source>
</evidence>
<feature type="region of interest" description="Disordered" evidence="1">
    <location>
        <begin position="131"/>
        <end position="168"/>
    </location>
</feature>
<dbReference type="InterPro" id="IPR007731">
    <property type="entry name" value="DUF669"/>
</dbReference>
<organism evidence="2 3">
    <name type="scientific">Meinhardsimonia xiamenensis</name>
    <dbReference type="NCBI Taxonomy" id="990712"/>
    <lineage>
        <taxon>Bacteria</taxon>
        <taxon>Pseudomonadati</taxon>
        <taxon>Pseudomonadota</taxon>
        <taxon>Alphaproteobacteria</taxon>
        <taxon>Rhodobacterales</taxon>
        <taxon>Paracoccaceae</taxon>
        <taxon>Meinhardsimonia</taxon>
    </lineage>
</organism>
<gene>
    <name evidence="2" type="ORF">SAMN05216257_10950</name>
</gene>
<dbReference type="RefSeq" id="WP_092501229.1">
    <property type="nucleotide sequence ID" value="NZ_FNFV01000009.1"/>
</dbReference>
<dbReference type="OrthoDB" id="5220at2"/>
<name>A0A1G9GX24_9RHOB</name>
<evidence type="ECO:0008006" key="4">
    <source>
        <dbReference type="Google" id="ProtNLM"/>
    </source>
</evidence>
<evidence type="ECO:0000313" key="2">
    <source>
        <dbReference type="EMBL" id="SDL05207.1"/>
    </source>
</evidence>
<feature type="compositionally biased region" description="Low complexity" evidence="1">
    <location>
        <begin position="143"/>
        <end position="168"/>
    </location>
</feature>
<evidence type="ECO:0000313" key="3">
    <source>
        <dbReference type="Proteomes" id="UP000199328"/>
    </source>
</evidence>
<dbReference type="Proteomes" id="UP000199328">
    <property type="component" value="Unassembled WGS sequence"/>
</dbReference>
<protein>
    <recommendedName>
        <fullName evidence="4">DUF669 domain-containing protein</fullName>
    </recommendedName>
</protein>
<sequence length="168" mass="18332">MARFDTAFDATGIEPATAYEILPAGRYRAQIVESEMRVTKNGMGQYLWLMLDILEGPHKGRKIFDQLNLVNANPTTVEIAQRTLSAICHATGKLQVNDSEELHLIPMTIQVGVKPPKNGYGERNTIRYMVPETPAQAAPPKPAATQPASAPAQSAPARPATAPWNRKS</sequence>
<accession>A0A1G9GX24</accession>